<dbReference type="EMBL" id="FPCG01000002">
    <property type="protein sequence ID" value="SFV21350.1"/>
    <property type="molecule type" value="Genomic_DNA"/>
</dbReference>
<dbReference type="SUPFAM" id="SSF55961">
    <property type="entry name" value="Bet v1-like"/>
    <property type="match status" value="1"/>
</dbReference>
<dbReference type="Gene3D" id="3.30.530.20">
    <property type="match status" value="1"/>
</dbReference>
<dbReference type="Pfam" id="PF10604">
    <property type="entry name" value="Polyketide_cyc2"/>
    <property type="match status" value="1"/>
</dbReference>
<accession>A0A1I7MHJ7</accession>
<reference evidence="1 2" key="1">
    <citation type="submission" date="2016-10" db="EMBL/GenBank/DDBJ databases">
        <authorList>
            <person name="de Groot N.N."/>
        </authorList>
    </citation>
    <scope>NUCLEOTIDE SEQUENCE [LARGE SCALE GENOMIC DNA]</scope>
    <source>
        <strain evidence="1 2">CGMCC 1.7054</strain>
    </source>
</reference>
<dbReference type="InterPro" id="IPR023393">
    <property type="entry name" value="START-like_dom_sf"/>
</dbReference>
<dbReference type="Proteomes" id="UP000198881">
    <property type="component" value="Unassembled WGS sequence"/>
</dbReference>
<organism evidence="1 2">
    <name type="scientific">Micrococcus terreus</name>
    <dbReference type="NCBI Taxonomy" id="574650"/>
    <lineage>
        <taxon>Bacteria</taxon>
        <taxon>Bacillati</taxon>
        <taxon>Actinomycetota</taxon>
        <taxon>Actinomycetes</taxon>
        <taxon>Micrococcales</taxon>
        <taxon>Micrococcaceae</taxon>
        <taxon>Micrococcus</taxon>
    </lineage>
</organism>
<sequence>MTQHPNEPSTAQAAHEERVVHAEREIAAPATQIFELIADPARQPEWDGNDNLAEASTGQRVRAVGEVFGMTLTNGQERENRIVDFEEGRVIAWKPAPAGEEPRGHLWRYELTPVDETTTLVRHTYDWSGLWDESRFDRARSTTQEKLMASLDRLATLAESS</sequence>
<evidence type="ECO:0000313" key="1">
    <source>
        <dbReference type="EMBL" id="SFV21350.1"/>
    </source>
</evidence>
<name>A0A1I7MHJ7_9MICC</name>
<gene>
    <name evidence="1" type="ORF">SAMN04487966_102312</name>
</gene>
<dbReference type="AlphaFoldDB" id="A0A1I7MHJ7"/>
<dbReference type="RefSeq" id="WP_091694866.1">
    <property type="nucleotide sequence ID" value="NZ_FPCG01000002.1"/>
</dbReference>
<keyword evidence="2" id="KW-1185">Reference proteome</keyword>
<dbReference type="STRING" id="574650.SAMN04487966_102312"/>
<protein>
    <submittedName>
        <fullName evidence="1">Uncharacterized conserved protein YndB, AHSA1/START domain</fullName>
    </submittedName>
</protein>
<evidence type="ECO:0000313" key="2">
    <source>
        <dbReference type="Proteomes" id="UP000198881"/>
    </source>
</evidence>
<proteinExistence type="predicted"/>
<dbReference type="OrthoDB" id="6624781at2"/>
<dbReference type="InterPro" id="IPR019587">
    <property type="entry name" value="Polyketide_cyclase/dehydratase"/>
</dbReference>